<sequence length="519" mass="55755">MPARNPACASNSTRIYQEGIEDDKAGRIRSALAPPLPRKHEREQANIYARFSLIARMDYDVLIIGSGPAGQHAAWQAARLGKRAAIIERKPKIGGAGLQTGTIPSKAMREVAYLLSRSGGMRQALVPDGRSRHGLLADAVRRKEGVIAQQESVILQRLMRHGVALIPGEASFVDAYTLQVADAGSNTRRLTADVIVLACGSRPRRPADIPFDKKTVLDSTSILNLRHLPDSLVVVGGGVIACEFVSIFAALGVHVSVVDSHAQLLTYLSEDVVGVLSDSLLAMGVTFHMQERVAEIRREGNGTVTVLASGKQLRADAVLYAQGREPNSAGLHVANAGIAAQDGWIEVNRHFQTSAPHIFAVGDLIGRPALASTGMEQGRAAVLHAFGAAEQAAADNLPMAVYTIPEISYVGKTEKEIQQENIPYFVGNACFKDSARGQIIGDAQGLLKLIVDARNEKLLGVHIVGEQASELIHIGQLVMNLHGTVRDLVSNVFNYPTLAECYKLAALDCVHQLEQRSVP</sequence>
<keyword evidence="17" id="KW-1185">Reference proteome</keyword>
<dbReference type="Pfam" id="PF07992">
    <property type="entry name" value="Pyr_redox_2"/>
    <property type="match status" value="1"/>
</dbReference>
<dbReference type="InterPro" id="IPR001100">
    <property type="entry name" value="Pyr_nuc-diS_OxRdtase"/>
</dbReference>
<dbReference type="AlphaFoldDB" id="A0AAN2BZV8"/>
<dbReference type="InterPro" id="IPR023753">
    <property type="entry name" value="FAD/NAD-binding_dom"/>
</dbReference>
<name>A0AAN2BZV8_9PROT</name>
<evidence type="ECO:0000259" key="15">
    <source>
        <dbReference type="Pfam" id="PF07992"/>
    </source>
</evidence>
<evidence type="ECO:0000313" key="17">
    <source>
        <dbReference type="Proteomes" id="UP001320326"/>
    </source>
</evidence>
<evidence type="ECO:0000256" key="9">
    <source>
        <dbReference type="ARBA" id="ARBA00022857"/>
    </source>
</evidence>
<dbReference type="GO" id="GO:0006103">
    <property type="term" value="P:2-oxoglutarate metabolic process"/>
    <property type="evidence" value="ECO:0007669"/>
    <property type="project" value="TreeGrafter"/>
</dbReference>
<evidence type="ECO:0000256" key="1">
    <source>
        <dbReference type="ARBA" id="ARBA00002842"/>
    </source>
</evidence>
<feature type="domain" description="Pyridine nucleotide-disulphide oxidoreductase dimerisation" evidence="14">
    <location>
        <begin position="398"/>
        <end position="505"/>
    </location>
</feature>
<dbReference type="SUPFAM" id="SSF51905">
    <property type="entry name" value="FAD/NAD(P)-binding domain"/>
    <property type="match status" value="1"/>
</dbReference>
<dbReference type="Gene3D" id="3.50.50.60">
    <property type="entry name" value="FAD/NAD(P)-binding domain"/>
    <property type="match status" value="2"/>
</dbReference>
<organism evidence="16 17">
    <name type="scientific">Sideroxyarcus emersonii</name>
    <dbReference type="NCBI Taxonomy" id="2764705"/>
    <lineage>
        <taxon>Bacteria</taxon>
        <taxon>Pseudomonadati</taxon>
        <taxon>Pseudomonadota</taxon>
        <taxon>Betaproteobacteria</taxon>
        <taxon>Nitrosomonadales</taxon>
        <taxon>Gallionellaceae</taxon>
        <taxon>Sideroxyarcus</taxon>
    </lineage>
</organism>
<accession>A0AAN2BZV8</accession>
<dbReference type="EC" id="1.6.1.1" evidence="4"/>
<dbReference type="InterPro" id="IPR004099">
    <property type="entry name" value="Pyr_nucl-diS_OxRdtase_dimer"/>
</dbReference>
<evidence type="ECO:0000256" key="5">
    <source>
        <dbReference type="ARBA" id="ARBA00016603"/>
    </source>
</evidence>
<dbReference type="EMBL" id="AP023423">
    <property type="protein sequence ID" value="BCK88476.1"/>
    <property type="molecule type" value="Genomic_DNA"/>
</dbReference>
<comment type="similarity">
    <text evidence="3">Belongs to the class-I pyridine nucleotide-disulfide oxidoreductase family.</text>
</comment>
<evidence type="ECO:0000256" key="4">
    <source>
        <dbReference type="ARBA" id="ARBA00012772"/>
    </source>
</evidence>
<dbReference type="GO" id="GO:0050660">
    <property type="term" value="F:flavin adenine dinucleotide binding"/>
    <property type="evidence" value="ECO:0007669"/>
    <property type="project" value="TreeGrafter"/>
</dbReference>
<dbReference type="PANTHER" id="PTHR22912:SF93">
    <property type="entry name" value="SOLUBLE PYRIDINE NUCLEOTIDE TRANSHYDROGENASE"/>
    <property type="match status" value="1"/>
</dbReference>
<evidence type="ECO:0000256" key="2">
    <source>
        <dbReference type="ARBA" id="ARBA00004496"/>
    </source>
</evidence>
<proteinExistence type="inferred from homology"/>
<evidence type="ECO:0000256" key="8">
    <source>
        <dbReference type="ARBA" id="ARBA00022827"/>
    </source>
</evidence>
<feature type="binding site" evidence="13">
    <location>
        <position position="363"/>
    </location>
    <ligand>
        <name>FAD</name>
        <dbReference type="ChEBI" id="CHEBI:57692"/>
    </ligand>
</feature>
<dbReference type="PANTHER" id="PTHR22912">
    <property type="entry name" value="DISULFIDE OXIDOREDUCTASE"/>
    <property type="match status" value="1"/>
</dbReference>
<keyword evidence="8 13" id="KW-0274">FAD</keyword>
<keyword evidence="7" id="KW-0285">Flavoprotein</keyword>
<dbReference type="InterPro" id="IPR050151">
    <property type="entry name" value="Class-I_Pyr_Nuc-Dis_Oxidored"/>
</dbReference>
<comment type="subcellular location">
    <subcellularLocation>
        <location evidence="2">Cytoplasm</location>
    </subcellularLocation>
</comment>
<feature type="binding site" evidence="13">
    <location>
        <position position="323"/>
    </location>
    <ligand>
        <name>NAD(+)</name>
        <dbReference type="ChEBI" id="CHEBI:57540"/>
    </ligand>
</feature>
<dbReference type="Proteomes" id="UP001320326">
    <property type="component" value="Chromosome"/>
</dbReference>
<evidence type="ECO:0000259" key="14">
    <source>
        <dbReference type="Pfam" id="PF02852"/>
    </source>
</evidence>
<keyword evidence="13" id="KW-0547">Nucleotide-binding</keyword>
<dbReference type="InterPro" id="IPR036188">
    <property type="entry name" value="FAD/NAD-bd_sf"/>
</dbReference>
<evidence type="ECO:0000256" key="3">
    <source>
        <dbReference type="ARBA" id="ARBA00007532"/>
    </source>
</evidence>
<comment type="function">
    <text evidence="1">Conversion of NADPH, generated by peripheral catabolic pathways, to NADH, which can enter the respiratory chain for energy generation.</text>
</comment>
<dbReference type="GO" id="GO:0005829">
    <property type="term" value="C:cytosol"/>
    <property type="evidence" value="ECO:0007669"/>
    <property type="project" value="TreeGrafter"/>
</dbReference>
<evidence type="ECO:0000256" key="13">
    <source>
        <dbReference type="PIRSR" id="PIRSR000350-3"/>
    </source>
</evidence>
<dbReference type="NCBIfam" id="NF003585">
    <property type="entry name" value="PRK05249.1"/>
    <property type="match status" value="1"/>
</dbReference>
<dbReference type="PIRSF" id="PIRSF000350">
    <property type="entry name" value="Mercury_reductase_MerA"/>
    <property type="match status" value="1"/>
</dbReference>
<keyword evidence="10" id="KW-0560">Oxidoreductase</keyword>
<reference evidence="16 17" key="1">
    <citation type="journal article" date="2022" name="Int. J. Syst. Evol. Microbiol.">
        <title>&lt;i&gt;Sideroxyarcus emersonii&lt;/i&gt; gen. nov. sp. nov., a neutrophilic, microaerobic iron- and thiosulfate-oxidizing bacterium isolated from iron-rich wetland sediment.</title>
        <authorList>
            <person name="Kato S."/>
            <person name="Itoh T."/>
            <person name="Iino T."/>
            <person name="Ohkuma M."/>
        </authorList>
    </citation>
    <scope>NUCLEOTIDE SEQUENCE [LARGE SCALE GENOMIC DNA]</scope>
    <source>
        <strain evidence="16 17">MIZ01</strain>
    </source>
</reference>
<evidence type="ECO:0000313" key="16">
    <source>
        <dbReference type="EMBL" id="BCK88476.1"/>
    </source>
</evidence>
<evidence type="ECO:0000256" key="12">
    <source>
        <dbReference type="ARBA" id="ARBA00031183"/>
    </source>
</evidence>
<dbReference type="GO" id="GO:0003957">
    <property type="term" value="F:NAD(P)+ transhydrogenase (Si-specific) activity"/>
    <property type="evidence" value="ECO:0007669"/>
    <property type="project" value="UniProtKB-EC"/>
</dbReference>
<keyword evidence="6" id="KW-0963">Cytoplasm</keyword>
<feature type="binding site" evidence="13">
    <location>
        <position position="106"/>
    </location>
    <ligand>
        <name>FAD</name>
        <dbReference type="ChEBI" id="CHEBI:57692"/>
    </ligand>
</feature>
<gene>
    <name evidence="16" type="ORF">MIZ01_2280</name>
</gene>
<evidence type="ECO:0000256" key="10">
    <source>
        <dbReference type="ARBA" id="ARBA00023002"/>
    </source>
</evidence>
<feature type="domain" description="FAD/NAD(P)-binding" evidence="15">
    <location>
        <begin position="59"/>
        <end position="378"/>
    </location>
</feature>
<feature type="binding site" evidence="13">
    <location>
        <begin position="236"/>
        <end position="243"/>
    </location>
    <ligand>
        <name>NAD(+)</name>
        <dbReference type="ChEBI" id="CHEBI:57540"/>
    </ligand>
</feature>
<dbReference type="SUPFAM" id="SSF55424">
    <property type="entry name" value="FAD/NAD-linked reductases, dimerisation (C-terminal) domain"/>
    <property type="match status" value="1"/>
</dbReference>
<dbReference type="PRINTS" id="PR00368">
    <property type="entry name" value="FADPNR"/>
</dbReference>
<dbReference type="KEGG" id="seme:MIZ01_2280"/>
<dbReference type="FunFam" id="3.30.390.30:FF:000001">
    <property type="entry name" value="Dihydrolipoyl dehydrogenase"/>
    <property type="match status" value="1"/>
</dbReference>
<keyword evidence="9" id="KW-0521">NADP</keyword>
<evidence type="ECO:0000256" key="6">
    <source>
        <dbReference type="ARBA" id="ARBA00022490"/>
    </source>
</evidence>
<evidence type="ECO:0000256" key="11">
    <source>
        <dbReference type="ARBA" id="ARBA00023027"/>
    </source>
</evidence>
<keyword evidence="11 13" id="KW-0520">NAD</keyword>
<dbReference type="InterPro" id="IPR016156">
    <property type="entry name" value="FAD/NAD-linked_Rdtase_dimer_sf"/>
</dbReference>
<protein>
    <recommendedName>
        <fullName evidence="5">Soluble pyridine nucleotide transhydrogenase</fullName>
        <ecNumber evidence="4">1.6.1.1</ecNumber>
    </recommendedName>
    <alternativeName>
        <fullName evidence="12">NAD(P)(+) transhydrogenase [B-specific]</fullName>
    </alternativeName>
</protein>
<comment type="cofactor">
    <cofactor evidence="13">
        <name>FAD</name>
        <dbReference type="ChEBI" id="CHEBI:57692"/>
    </cofactor>
    <text evidence="13">Binds 1 FAD per subunit.</text>
</comment>
<dbReference type="PRINTS" id="PR00411">
    <property type="entry name" value="PNDRDTASEI"/>
</dbReference>
<dbReference type="GO" id="GO:0004148">
    <property type="term" value="F:dihydrolipoyl dehydrogenase (NADH) activity"/>
    <property type="evidence" value="ECO:0007669"/>
    <property type="project" value="TreeGrafter"/>
</dbReference>
<dbReference type="Pfam" id="PF02852">
    <property type="entry name" value="Pyr_redox_dim"/>
    <property type="match status" value="1"/>
</dbReference>
<dbReference type="Gene3D" id="3.30.390.30">
    <property type="match status" value="1"/>
</dbReference>
<evidence type="ECO:0000256" key="7">
    <source>
        <dbReference type="ARBA" id="ARBA00022630"/>
    </source>
</evidence>